<protein>
    <submittedName>
        <fullName evidence="7">Sigma-54-dependent Fis family transcriptional regulator</fullName>
    </submittedName>
</protein>
<sequence length="618" mass="70487">MKTKLDDMIITKSIWRRFVEEGVVDTSRLSNRILESWYRSKKNNVNPYLEKVANILSNEDLMKKREENNRLLQLAGPYIRSLDGFLKGTGAILILADSEGYVLNGHGEEKTIQFAMDYNIINGVKWNEKELGTSAIATALEIKEPIHVTGVEHFSKAFHNWTCSAAPIKNNQGKLVGVLAISTTRRQLDLKMLSIAVSTAYAIELQWKLHQENEILELLKLFYNKSEKNPQHSVVICDRDDYFITANSSVLDMIKDEIKEYKTQISKLEEIGLKEMKRVPILMNGKLYGYEILVAKKHENKGKLQVNNESAFEFVGKEGKSEKFKKVINNLKKAAKADITVYIHGESGTGKENAAKTIHLNSNRKNKPFIVVNCGSFPEHLLESELFGYEEGAFTGARKNGHKGKFEQANGGTLFLDEIGDMPLSMQVALLRVLQEREVVPVGGSEARFVDVRIVTATNKRLERLVEEGKFRKDLFYRLNVFNIDLPALRERKEDIPSLVDYFLTTKNWNVTFPAHLLDCFVNYHWPGNIRELFNVLEKMKVLAEDGEPQSHHFTPYFSQGNMRTNSISLNHYKNNEKEKMIIALEQAEGNVTKAAGLIEMPVSTFYRKLNKYKIARG</sequence>
<keyword evidence="2" id="KW-0067">ATP-binding</keyword>
<keyword evidence="8" id="KW-1185">Reference proteome</keyword>
<dbReference type="InterPro" id="IPR002078">
    <property type="entry name" value="Sigma_54_int"/>
</dbReference>
<dbReference type="Pfam" id="PF01590">
    <property type="entry name" value="GAF"/>
    <property type="match status" value="1"/>
</dbReference>
<dbReference type="InterPro" id="IPR027417">
    <property type="entry name" value="P-loop_NTPase"/>
</dbReference>
<dbReference type="InterPro" id="IPR002197">
    <property type="entry name" value="HTH_Fis"/>
</dbReference>
<evidence type="ECO:0000259" key="6">
    <source>
        <dbReference type="PROSITE" id="PS50045"/>
    </source>
</evidence>
<dbReference type="Gene3D" id="1.10.8.60">
    <property type="match status" value="1"/>
</dbReference>
<dbReference type="PANTHER" id="PTHR32071:SF101">
    <property type="entry name" value="ACETOIN DEHYDROGENASE OPERON TRANSCRIPTIONAL ACTIVATOR ACOR"/>
    <property type="match status" value="1"/>
</dbReference>
<dbReference type="Pfam" id="PF25601">
    <property type="entry name" value="AAA_lid_14"/>
    <property type="match status" value="1"/>
</dbReference>
<dbReference type="EMBL" id="QVTD01000003">
    <property type="protein sequence ID" value="RFU64833.1"/>
    <property type="molecule type" value="Genomic_DNA"/>
</dbReference>
<evidence type="ECO:0000313" key="8">
    <source>
        <dbReference type="Proteomes" id="UP000262939"/>
    </source>
</evidence>
<dbReference type="PRINTS" id="PR01590">
    <property type="entry name" value="HTHFIS"/>
</dbReference>
<keyword evidence="3" id="KW-0805">Transcription regulation</keyword>
<dbReference type="InterPro" id="IPR029016">
    <property type="entry name" value="GAF-like_dom_sf"/>
</dbReference>
<dbReference type="SUPFAM" id="SSF52540">
    <property type="entry name" value="P-loop containing nucleoside triphosphate hydrolases"/>
    <property type="match status" value="1"/>
</dbReference>
<dbReference type="Gene3D" id="3.40.50.300">
    <property type="entry name" value="P-loop containing nucleotide triphosphate hydrolases"/>
    <property type="match status" value="1"/>
</dbReference>
<dbReference type="PROSITE" id="PS00688">
    <property type="entry name" value="SIGMA54_INTERACT_3"/>
    <property type="match status" value="1"/>
</dbReference>
<evidence type="ECO:0000256" key="2">
    <source>
        <dbReference type="ARBA" id="ARBA00022840"/>
    </source>
</evidence>
<dbReference type="Gene3D" id="3.30.450.40">
    <property type="match status" value="1"/>
</dbReference>
<dbReference type="GO" id="GO:0043565">
    <property type="term" value="F:sequence-specific DNA binding"/>
    <property type="evidence" value="ECO:0007669"/>
    <property type="project" value="InterPro"/>
</dbReference>
<dbReference type="PROSITE" id="PS00676">
    <property type="entry name" value="SIGMA54_INTERACT_2"/>
    <property type="match status" value="1"/>
</dbReference>
<feature type="domain" description="Sigma-54 factor interaction" evidence="6">
    <location>
        <begin position="317"/>
        <end position="542"/>
    </location>
</feature>
<evidence type="ECO:0000313" key="7">
    <source>
        <dbReference type="EMBL" id="RFU64833.1"/>
    </source>
</evidence>
<dbReference type="PANTHER" id="PTHR32071">
    <property type="entry name" value="TRANSCRIPTIONAL REGULATORY PROTEIN"/>
    <property type="match status" value="1"/>
</dbReference>
<dbReference type="Proteomes" id="UP000262939">
    <property type="component" value="Unassembled WGS sequence"/>
</dbReference>
<dbReference type="PROSITE" id="PS50045">
    <property type="entry name" value="SIGMA54_INTERACT_4"/>
    <property type="match status" value="1"/>
</dbReference>
<organism evidence="7 8">
    <name type="scientific">Peribacillus glennii</name>
    <dbReference type="NCBI Taxonomy" id="2303991"/>
    <lineage>
        <taxon>Bacteria</taxon>
        <taxon>Bacillati</taxon>
        <taxon>Bacillota</taxon>
        <taxon>Bacilli</taxon>
        <taxon>Bacillales</taxon>
        <taxon>Bacillaceae</taxon>
        <taxon>Peribacillus</taxon>
    </lineage>
</organism>
<comment type="caution">
    <text evidence="7">The sequence shown here is derived from an EMBL/GenBank/DDBJ whole genome shotgun (WGS) entry which is preliminary data.</text>
</comment>
<dbReference type="InterPro" id="IPR003018">
    <property type="entry name" value="GAF"/>
</dbReference>
<proteinExistence type="predicted"/>
<dbReference type="SMART" id="SM00382">
    <property type="entry name" value="AAA"/>
    <property type="match status" value="1"/>
</dbReference>
<keyword evidence="4" id="KW-0238">DNA-binding</keyword>
<dbReference type="SUPFAM" id="SSF46689">
    <property type="entry name" value="Homeodomain-like"/>
    <property type="match status" value="1"/>
</dbReference>
<dbReference type="InterPro" id="IPR058031">
    <property type="entry name" value="AAA_lid_NorR"/>
</dbReference>
<keyword evidence="5" id="KW-0804">Transcription</keyword>
<dbReference type="Pfam" id="PF02954">
    <property type="entry name" value="HTH_8"/>
    <property type="match status" value="1"/>
</dbReference>
<dbReference type="Pfam" id="PF00158">
    <property type="entry name" value="Sigma54_activat"/>
    <property type="match status" value="1"/>
</dbReference>
<name>A0A372LET7_9BACI</name>
<evidence type="ECO:0000256" key="5">
    <source>
        <dbReference type="ARBA" id="ARBA00023163"/>
    </source>
</evidence>
<dbReference type="FunFam" id="3.40.50.300:FF:000006">
    <property type="entry name" value="DNA-binding transcriptional regulator NtrC"/>
    <property type="match status" value="1"/>
</dbReference>
<dbReference type="GO" id="GO:0005524">
    <property type="term" value="F:ATP binding"/>
    <property type="evidence" value="ECO:0007669"/>
    <property type="project" value="UniProtKB-KW"/>
</dbReference>
<accession>A0A372LET7</accession>
<dbReference type="InterPro" id="IPR003593">
    <property type="entry name" value="AAA+_ATPase"/>
</dbReference>
<dbReference type="AlphaFoldDB" id="A0A372LET7"/>
<evidence type="ECO:0000256" key="3">
    <source>
        <dbReference type="ARBA" id="ARBA00023015"/>
    </source>
</evidence>
<dbReference type="Gene3D" id="1.10.10.60">
    <property type="entry name" value="Homeodomain-like"/>
    <property type="match status" value="1"/>
</dbReference>
<dbReference type="InterPro" id="IPR009057">
    <property type="entry name" value="Homeodomain-like_sf"/>
</dbReference>
<keyword evidence="1" id="KW-0547">Nucleotide-binding</keyword>
<gene>
    <name evidence="7" type="ORF">D0466_02600</name>
</gene>
<dbReference type="GO" id="GO:0006355">
    <property type="term" value="P:regulation of DNA-templated transcription"/>
    <property type="evidence" value="ECO:0007669"/>
    <property type="project" value="InterPro"/>
</dbReference>
<reference evidence="7 8" key="1">
    <citation type="submission" date="2018-08" db="EMBL/GenBank/DDBJ databases">
        <title>Bacillus chawlae sp. nov., Bacillus glennii sp. nov., and Bacillus saganii sp. nov. Isolated from the Vehicle Assembly Building at Kennedy Space Center where the Viking Spacecraft were Assembled.</title>
        <authorList>
            <person name="Seuylemezian A."/>
            <person name="Vaishampayan P."/>
        </authorList>
    </citation>
    <scope>NUCLEOTIDE SEQUENCE [LARGE SCALE GENOMIC DNA]</scope>
    <source>
        <strain evidence="7 8">V44-8</strain>
    </source>
</reference>
<evidence type="ECO:0000256" key="1">
    <source>
        <dbReference type="ARBA" id="ARBA00022741"/>
    </source>
</evidence>
<dbReference type="InterPro" id="IPR025943">
    <property type="entry name" value="Sigma_54_int_dom_ATP-bd_2"/>
</dbReference>
<dbReference type="InterPro" id="IPR025944">
    <property type="entry name" value="Sigma_54_int_dom_CS"/>
</dbReference>
<dbReference type="CDD" id="cd00009">
    <property type="entry name" value="AAA"/>
    <property type="match status" value="1"/>
</dbReference>
<evidence type="ECO:0000256" key="4">
    <source>
        <dbReference type="ARBA" id="ARBA00023125"/>
    </source>
</evidence>